<comment type="caution">
    <text evidence="1">The sequence shown here is derived from an EMBL/GenBank/DDBJ whole genome shotgun (WGS) entry which is preliminary data.</text>
</comment>
<evidence type="ECO:0000313" key="2">
    <source>
        <dbReference type="Proteomes" id="UP001302602"/>
    </source>
</evidence>
<reference evidence="1" key="1">
    <citation type="journal article" date="2023" name="Mol. Phylogenet. Evol.">
        <title>Genome-scale phylogeny and comparative genomics of the fungal order Sordariales.</title>
        <authorList>
            <person name="Hensen N."/>
            <person name="Bonometti L."/>
            <person name="Westerberg I."/>
            <person name="Brannstrom I.O."/>
            <person name="Guillou S."/>
            <person name="Cros-Aarteil S."/>
            <person name="Calhoun S."/>
            <person name="Haridas S."/>
            <person name="Kuo A."/>
            <person name="Mondo S."/>
            <person name="Pangilinan J."/>
            <person name="Riley R."/>
            <person name="LaButti K."/>
            <person name="Andreopoulos B."/>
            <person name="Lipzen A."/>
            <person name="Chen C."/>
            <person name="Yan M."/>
            <person name="Daum C."/>
            <person name="Ng V."/>
            <person name="Clum A."/>
            <person name="Steindorff A."/>
            <person name="Ohm R.A."/>
            <person name="Martin F."/>
            <person name="Silar P."/>
            <person name="Natvig D.O."/>
            <person name="Lalanne C."/>
            <person name="Gautier V."/>
            <person name="Ament-Velasquez S.L."/>
            <person name="Kruys A."/>
            <person name="Hutchinson M.I."/>
            <person name="Powell A.J."/>
            <person name="Barry K."/>
            <person name="Miller A.N."/>
            <person name="Grigoriev I.V."/>
            <person name="Debuchy R."/>
            <person name="Gladieux P."/>
            <person name="Hiltunen Thoren M."/>
            <person name="Johannesson H."/>
        </authorList>
    </citation>
    <scope>NUCLEOTIDE SEQUENCE</scope>
    <source>
        <strain evidence="1">CBS 731.68</strain>
    </source>
</reference>
<dbReference type="GeneID" id="87822953"/>
<evidence type="ECO:0000313" key="1">
    <source>
        <dbReference type="EMBL" id="KAK4127225.1"/>
    </source>
</evidence>
<dbReference type="RefSeq" id="XP_062650996.1">
    <property type="nucleotide sequence ID" value="XM_062786187.1"/>
</dbReference>
<reference evidence="1" key="2">
    <citation type="submission" date="2023-05" db="EMBL/GenBank/DDBJ databases">
        <authorList>
            <consortium name="Lawrence Berkeley National Laboratory"/>
            <person name="Steindorff A."/>
            <person name="Hensen N."/>
            <person name="Bonometti L."/>
            <person name="Westerberg I."/>
            <person name="Brannstrom I.O."/>
            <person name="Guillou S."/>
            <person name="Cros-Aarteil S."/>
            <person name="Calhoun S."/>
            <person name="Haridas S."/>
            <person name="Kuo A."/>
            <person name="Mondo S."/>
            <person name="Pangilinan J."/>
            <person name="Riley R."/>
            <person name="Labutti K."/>
            <person name="Andreopoulos B."/>
            <person name="Lipzen A."/>
            <person name="Chen C."/>
            <person name="Yanf M."/>
            <person name="Daum C."/>
            <person name="Ng V."/>
            <person name="Clum A."/>
            <person name="Ohm R."/>
            <person name="Martin F."/>
            <person name="Silar P."/>
            <person name="Natvig D."/>
            <person name="Lalanne C."/>
            <person name="Gautier V."/>
            <person name="Ament-Velasquez S.L."/>
            <person name="Kruys A."/>
            <person name="Hutchinson M.I."/>
            <person name="Powell A.J."/>
            <person name="Barry K."/>
            <person name="Miller A.N."/>
            <person name="Grigoriev I.V."/>
            <person name="Debuchy R."/>
            <person name="Gladieux P."/>
            <person name="Thoren M.H."/>
            <person name="Johannesson H."/>
        </authorList>
    </citation>
    <scope>NUCLEOTIDE SEQUENCE</scope>
    <source>
        <strain evidence="1">CBS 731.68</strain>
    </source>
</reference>
<dbReference type="Proteomes" id="UP001302602">
    <property type="component" value="Unassembled WGS sequence"/>
</dbReference>
<sequence length="288" mass="32252">MYNYLACCRAVSHTDNLVMTSPGGLHPVYGPWDGGEDQNGRAYGGDCKRHTTVSHFQGMRSVTFRYLHHCRPTSSCRSRSGQVQVCTASTRRKWDVASVIEGKIMYIKFILSTTPLNRGLRTATSKWWKGELRRVSQPALTPPTLPQIVGVGDRSSPMKFQKLKMNHHPPSLPPHSYAAQANAEDVPGLPLPCSTLLHRYTPERGGCTSKALTHAHTHTHTYHHQPVSWLQLSKKSCLTSPICICQKAQQAKTKGGTRKRGEVRSTKKDRPIISQFKSPLHPRLHHQL</sequence>
<accession>A0AAN6U727</accession>
<gene>
    <name evidence="1" type="ORF">N657DRAFT_199395</name>
</gene>
<proteinExistence type="predicted"/>
<protein>
    <submittedName>
        <fullName evidence="1">Uncharacterized protein</fullName>
    </submittedName>
</protein>
<organism evidence="1 2">
    <name type="scientific">Parathielavia appendiculata</name>
    <dbReference type="NCBI Taxonomy" id="2587402"/>
    <lineage>
        <taxon>Eukaryota</taxon>
        <taxon>Fungi</taxon>
        <taxon>Dikarya</taxon>
        <taxon>Ascomycota</taxon>
        <taxon>Pezizomycotina</taxon>
        <taxon>Sordariomycetes</taxon>
        <taxon>Sordariomycetidae</taxon>
        <taxon>Sordariales</taxon>
        <taxon>Chaetomiaceae</taxon>
        <taxon>Parathielavia</taxon>
    </lineage>
</organism>
<keyword evidence="2" id="KW-1185">Reference proteome</keyword>
<name>A0AAN6U727_9PEZI</name>
<dbReference type="EMBL" id="MU853224">
    <property type="protein sequence ID" value="KAK4127225.1"/>
    <property type="molecule type" value="Genomic_DNA"/>
</dbReference>
<dbReference type="AlphaFoldDB" id="A0AAN6U727"/>